<evidence type="ECO:0000313" key="3">
    <source>
        <dbReference type="Proteomes" id="UP000015106"/>
    </source>
</evidence>
<dbReference type="PANTHER" id="PTHR45125:SF51">
    <property type="entry name" value="F21J9.4-RELATED"/>
    <property type="match status" value="1"/>
</dbReference>
<evidence type="ECO:0000313" key="2">
    <source>
        <dbReference type="EnsemblPlants" id="TuG1812G0200004080.01.T01"/>
    </source>
</evidence>
<keyword evidence="3" id="KW-1185">Reference proteome</keyword>
<reference evidence="3" key="1">
    <citation type="journal article" date="2013" name="Nature">
        <title>Draft genome of the wheat A-genome progenitor Triticum urartu.</title>
        <authorList>
            <person name="Ling H.Q."/>
            <person name="Zhao S."/>
            <person name="Liu D."/>
            <person name="Wang J."/>
            <person name="Sun H."/>
            <person name="Zhang C."/>
            <person name="Fan H."/>
            <person name="Li D."/>
            <person name="Dong L."/>
            <person name="Tao Y."/>
            <person name="Gao C."/>
            <person name="Wu H."/>
            <person name="Li Y."/>
            <person name="Cui Y."/>
            <person name="Guo X."/>
            <person name="Zheng S."/>
            <person name="Wang B."/>
            <person name="Yu K."/>
            <person name="Liang Q."/>
            <person name="Yang W."/>
            <person name="Lou X."/>
            <person name="Chen J."/>
            <person name="Feng M."/>
            <person name="Jian J."/>
            <person name="Zhang X."/>
            <person name="Luo G."/>
            <person name="Jiang Y."/>
            <person name="Liu J."/>
            <person name="Wang Z."/>
            <person name="Sha Y."/>
            <person name="Zhang B."/>
            <person name="Wu H."/>
            <person name="Tang D."/>
            <person name="Shen Q."/>
            <person name="Xue P."/>
            <person name="Zou S."/>
            <person name="Wang X."/>
            <person name="Liu X."/>
            <person name="Wang F."/>
            <person name="Yang Y."/>
            <person name="An X."/>
            <person name="Dong Z."/>
            <person name="Zhang K."/>
            <person name="Zhang X."/>
            <person name="Luo M.C."/>
            <person name="Dvorak J."/>
            <person name="Tong Y."/>
            <person name="Wang J."/>
            <person name="Yang H."/>
            <person name="Li Z."/>
            <person name="Wang D."/>
            <person name="Zhang A."/>
            <person name="Wang J."/>
        </authorList>
    </citation>
    <scope>NUCLEOTIDE SEQUENCE</scope>
    <source>
        <strain evidence="3">cv. G1812</strain>
    </source>
</reference>
<dbReference type="PANTHER" id="PTHR45125">
    <property type="entry name" value="F21J9.4-RELATED"/>
    <property type="match status" value="1"/>
</dbReference>
<organism evidence="2 3">
    <name type="scientific">Triticum urartu</name>
    <name type="common">Red wild einkorn</name>
    <name type="synonym">Crithodium urartu</name>
    <dbReference type="NCBI Taxonomy" id="4572"/>
    <lineage>
        <taxon>Eukaryota</taxon>
        <taxon>Viridiplantae</taxon>
        <taxon>Streptophyta</taxon>
        <taxon>Embryophyta</taxon>
        <taxon>Tracheophyta</taxon>
        <taxon>Spermatophyta</taxon>
        <taxon>Magnoliopsida</taxon>
        <taxon>Liliopsida</taxon>
        <taxon>Poales</taxon>
        <taxon>Poaceae</taxon>
        <taxon>BOP clade</taxon>
        <taxon>Pooideae</taxon>
        <taxon>Triticodae</taxon>
        <taxon>Triticeae</taxon>
        <taxon>Triticinae</taxon>
        <taxon>Triticum</taxon>
    </lineage>
</organism>
<evidence type="ECO:0008006" key="4">
    <source>
        <dbReference type="Google" id="ProtNLM"/>
    </source>
</evidence>
<dbReference type="EnsemblPlants" id="TuG1812G0200004080.01.T01">
    <property type="protein sequence ID" value="TuG1812G0200004080.01.T01"/>
    <property type="gene ID" value="TuG1812G0200004080.01"/>
</dbReference>
<reference evidence="2" key="2">
    <citation type="submission" date="2018-03" db="EMBL/GenBank/DDBJ databases">
        <title>The Triticum urartu genome reveals the dynamic nature of wheat genome evolution.</title>
        <authorList>
            <person name="Ling H."/>
            <person name="Ma B."/>
            <person name="Shi X."/>
            <person name="Liu H."/>
            <person name="Dong L."/>
            <person name="Sun H."/>
            <person name="Cao Y."/>
            <person name="Gao Q."/>
            <person name="Zheng S."/>
            <person name="Li Y."/>
            <person name="Yu Y."/>
            <person name="Du H."/>
            <person name="Qi M."/>
            <person name="Li Y."/>
            <person name="Yu H."/>
            <person name="Cui Y."/>
            <person name="Wang N."/>
            <person name="Chen C."/>
            <person name="Wu H."/>
            <person name="Zhao Y."/>
            <person name="Zhang J."/>
            <person name="Li Y."/>
            <person name="Zhou W."/>
            <person name="Zhang B."/>
            <person name="Hu W."/>
            <person name="Eijk M."/>
            <person name="Tang J."/>
            <person name="Witsenboer H."/>
            <person name="Zhao S."/>
            <person name="Li Z."/>
            <person name="Zhang A."/>
            <person name="Wang D."/>
            <person name="Liang C."/>
        </authorList>
    </citation>
    <scope>NUCLEOTIDE SEQUENCE [LARGE SCALE GENOMIC DNA]</scope>
    <source>
        <strain evidence="2">cv. G1812</strain>
    </source>
</reference>
<name>A0A8R7PHS8_TRIUA</name>
<dbReference type="Proteomes" id="UP000015106">
    <property type="component" value="Chromosome 2"/>
</dbReference>
<evidence type="ECO:0000256" key="1">
    <source>
        <dbReference type="SAM" id="MobiDB-lite"/>
    </source>
</evidence>
<dbReference type="Gramene" id="TuG1812G0200004080.01.T01">
    <property type="protein sequence ID" value="TuG1812G0200004080.01.T01"/>
    <property type="gene ID" value="TuG1812G0200004080.01"/>
</dbReference>
<reference evidence="2" key="3">
    <citation type="submission" date="2022-06" db="UniProtKB">
        <authorList>
            <consortium name="EnsemblPlants"/>
        </authorList>
    </citation>
    <scope>IDENTIFICATION</scope>
</reference>
<feature type="compositionally biased region" description="Basic residues" evidence="1">
    <location>
        <begin position="17"/>
        <end position="32"/>
    </location>
</feature>
<proteinExistence type="predicted"/>
<accession>A0A8R7PHS8</accession>
<feature type="compositionally biased region" description="Acidic residues" evidence="1">
    <location>
        <begin position="1"/>
        <end position="10"/>
    </location>
</feature>
<feature type="region of interest" description="Disordered" evidence="1">
    <location>
        <begin position="1"/>
        <end position="32"/>
    </location>
</feature>
<sequence>QQTDLEETEESTPVKARSSKAKAKKASASKRQKNFSKAEDLTLVDAYLEITQDPIIGVDQSCDCYWKRIDAYFHANKSEDHGHTQGSLQHRWAIIQEQVNRFCACYSQVQNRNQSGMTRENKLCQAIVLYANGDKANKSFGLMHCFNKLEDTGKWKSRP</sequence>
<protein>
    <recommendedName>
        <fullName evidence="4">No apical meristem-associated C-terminal domain-containing protein</fullName>
    </recommendedName>
</protein>
<dbReference type="AlphaFoldDB" id="A0A8R7PHS8"/>